<keyword evidence="8" id="KW-1185">Reference proteome</keyword>
<dbReference type="SUPFAM" id="SSF54695">
    <property type="entry name" value="POZ domain"/>
    <property type="match status" value="1"/>
</dbReference>
<dbReference type="CDD" id="cd18186">
    <property type="entry name" value="BTB_POZ_ZBTB_KLHL-like"/>
    <property type="match status" value="1"/>
</dbReference>
<dbReference type="InterPro" id="IPR008979">
    <property type="entry name" value="Galactose-bd-like_sf"/>
</dbReference>
<dbReference type="InterPro" id="IPR006585">
    <property type="entry name" value="FTP1"/>
</dbReference>
<dbReference type="InterPro" id="IPR011333">
    <property type="entry name" value="SKP1/BTB/POZ_sf"/>
</dbReference>
<dbReference type="InterPro" id="IPR000210">
    <property type="entry name" value="BTB/POZ_dom"/>
</dbReference>
<dbReference type="Gene3D" id="3.30.710.10">
    <property type="entry name" value="Potassium Channel Kv1.1, Chain A"/>
    <property type="match status" value="1"/>
</dbReference>
<keyword evidence="4" id="KW-0106">Calcium</keyword>
<gene>
    <name evidence="7" type="ORF">PLOB_00004208</name>
</gene>
<dbReference type="PANTHER" id="PTHR45632:SF3">
    <property type="entry name" value="KELCH-LIKE PROTEIN 32"/>
    <property type="match status" value="1"/>
</dbReference>
<sequence>MAGGTRHTNFCNNIEAYHKKKEEEQFYDFTIRDKDDLEVKSHKFILASQCDYFAALFRFHSNCRETKFFNFSNDEIKICIEYLYTQKVNLTERNVENVLMFADYINLTDVRGICIDYIIKHIDQSNLGHVIGLGYKLEIKQLIEAGVKNLGPQDINSLDTFSKDMINDVVRLQQEQVTIMTQVQWKFNLIKQWLTAPNDVMSFEARGSSVYGTNNLHNWGPKFAIDGEVSNNDYFYFHSDHEMHPWLEVRFPSPVLISSVTIINRKNGCWARLRNVEVRAGMTPVPDGFTARDRGYHSNKKLQVNNQCGHFEGPSRGFVSEGHTIVFERPTLAQYVTLQILDKEYLQINGLKINGGDLLNHKDECFKKRKEII</sequence>
<proteinExistence type="predicted"/>
<keyword evidence="5" id="KW-1015">Disulfide bond</keyword>
<dbReference type="SUPFAM" id="SSF49785">
    <property type="entry name" value="Galactose-binding domain-like"/>
    <property type="match status" value="1"/>
</dbReference>
<reference evidence="7 8" key="1">
    <citation type="submission" date="2022-05" db="EMBL/GenBank/DDBJ databases">
        <authorList>
            <consortium name="Genoscope - CEA"/>
            <person name="William W."/>
        </authorList>
    </citation>
    <scope>NUCLEOTIDE SEQUENCE [LARGE SCALE GENOMIC DNA]</scope>
</reference>
<evidence type="ECO:0000313" key="8">
    <source>
        <dbReference type="Proteomes" id="UP001159405"/>
    </source>
</evidence>
<comment type="caution">
    <text evidence="7">The sequence shown here is derived from an EMBL/GenBank/DDBJ whole genome shotgun (WGS) entry which is preliminary data.</text>
</comment>
<dbReference type="SMART" id="SM00607">
    <property type="entry name" value="FTP"/>
    <property type="match status" value="1"/>
</dbReference>
<dbReference type="InterPro" id="IPR000421">
    <property type="entry name" value="FA58C"/>
</dbReference>
<evidence type="ECO:0000259" key="6">
    <source>
        <dbReference type="PROSITE" id="PS50097"/>
    </source>
</evidence>
<dbReference type="PANTHER" id="PTHR45632">
    <property type="entry name" value="LD33804P"/>
    <property type="match status" value="1"/>
</dbReference>
<feature type="domain" description="BTB" evidence="6">
    <location>
        <begin position="27"/>
        <end position="92"/>
    </location>
</feature>
<keyword evidence="3" id="KW-0677">Repeat</keyword>
<dbReference type="Pfam" id="PF00754">
    <property type="entry name" value="F5_F8_type_C"/>
    <property type="match status" value="1"/>
</dbReference>
<keyword evidence="1" id="KW-0880">Kelch repeat</keyword>
<evidence type="ECO:0000256" key="3">
    <source>
        <dbReference type="ARBA" id="ARBA00022737"/>
    </source>
</evidence>
<dbReference type="Pfam" id="PF00651">
    <property type="entry name" value="BTB"/>
    <property type="match status" value="1"/>
</dbReference>
<keyword evidence="2" id="KW-0479">Metal-binding</keyword>
<evidence type="ECO:0000256" key="4">
    <source>
        <dbReference type="ARBA" id="ARBA00022837"/>
    </source>
</evidence>
<name>A0ABN8QFI2_9CNID</name>
<evidence type="ECO:0000313" key="7">
    <source>
        <dbReference type="EMBL" id="CAH3160813.1"/>
    </source>
</evidence>
<dbReference type="EMBL" id="CALNXK010000118">
    <property type="protein sequence ID" value="CAH3160813.1"/>
    <property type="molecule type" value="Genomic_DNA"/>
</dbReference>
<dbReference type="PROSITE" id="PS50097">
    <property type="entry name" value="BTB"/>
    <property type="match status" value="1"/>
</dbReference>
<dbReference type="Gene3D" id="2.60.120.260">
    <property type="entry name" value="Galactose-binding domain-like"/>
    <property type="match status" value="1"/>
</dbReference>
<evidence type="ECO:0000256" key="5">
    <source>
        <dbReference type="ARBA" id="ARBA00023157"/>
    </source>
</evidence>
<dbReference type="Proteomes" id="UP001159405">
    <property type="component" value="Unassembled WGS sequence"/>
</dbReference>
<accession>A0ABN8QFI2</accession>
<protein>
    <recommendedName>
        <fullName evidence="6">BTB domain-containing protein</fullName>
    </recommendedName>
</protein>
<evidence type="ECO:0000256" key="1">
    <source>
        <dbReference type="ARBA" id="ARBA00022441"/>
    </source>
</evidence>
<organism evidence="7 8">
    <name type="scientific">Porites lobata</name>
    <dbReference type="NCBI Taxonomy" id="104759"/>
    <lineage>
        <taxon>Eukaryota</taxon>
        <taxon>Metazoa</taxon>
        <taxon>Cnidaria</taxon>
        <taxon>Anthozoa</taxon>
        <taxon>Hexacorallia</taxon>
        <taxon>Scleractinia</taxon>
        <taxon>Fungiina</taxon>
        <taxon>Poritidae</taxon>
        <taxon>Porites</taxon>
    </lineage>
</organism>
<dbReference type="SMART" id="SM00225">
    <property type="entry name" value="BTB"/>
    <property type="match status" value="1"/>
</dbReference>
<evidence type="ECO:0000256" key="2">
    <source>
        <dbReference type="ARBA" id="ARBA00022723"/>
    </source>
</evidence>